<keyword evidence="1" id="KW-0812">Transmembrane</keyword>
<dbReference type="AlphaFoldDB" id="A0AA86NNV9"/>
<feature type="transmembrane region" description="Helical" evidence="1">
    <location>
        <begin position="176"/>
        <end position="202"/>
    </location>
</feature>
<feature type="transmembrane region" description="Helical" evidence="1">
    <location>
        <begin position="6"/>
        <end position="25"/>
    </location>
</feature>
<feature type="transmembrane region" description="Helical" evidence="1">
    <location>
        <begin position="46"/>
        <end position="67"/>
    </location>
</feature>
<keyword evidence="4" id="KW-1185">Reference proteome</keyword>
<dbReference type="EMBL" id="CAXDID020000447">
    <property type="protein sequence ID" value="CAL6092749.1"/>
    <property type="molecule type" value="Genomic_DNA"/>
</dbReference>
<name>A0AA86NNV9_9EUKA</name>
<feature type="transmembrane region" description="Helical" evidence="1">
    <location>
        <begin position="222"/>
        <end position="241"/>
    </location>
</feature>
<evidence type="ECO:0000313" key="3">
    <source>
        <dbReference type="EMBL" id="CAL6092749.1"/>
    </source>
</evidence>
<evidence type="ECO:0000313" key="2">
    <source>
        <dbReference type="EMBL" id="CAI9922516.1"/>
    </source>
</evidence>
<feature type="transmembrane region" description="Helical" evidence="1">
    <location>
        <begin position="253"/>
        <end position="274"/>
    </location>
</feature>
<proteinExistence type="predicted"/>
<accession>A0AA86NNV9</accession>
<gene>
    <name evidence="2" type="ORF">HINF_LOCUS10161</name>
    <name evidence="3" type="ORF">HINF_LOCUS66414</name>
</gene>
<dbReference type="Proteomes" id="UP001642409">
    <property type="component" value="Unassembled WGS sequence"/>
</dbReference>
<reference evidence="2" key="1">
    <citation type="submission" date="2023-06" db="EMBL/GenBank/DDBJ databases">
        <authorList>
            <person name="Kurt Z."/>
        </authorList>
    </citation>
    <scope>NUCLEOTIDE SEQUENCE</scope>
</reference>
<reference evidence="3 4" key="2">
    <citation type="submission" date="2024-07" db="EMBL/GenBank/DDBJ databases">
        <authorList>
            <person name="Akdeniz Z."/>
        </authorList>
    </citation>
    <scope>NUCLEOTIDE SEQUENCE [LARGE SCALE GENOMIC DNA]</scope>
</reference>
<organism evidence="2">
    <name type="scientific">Hexamita inflata</name>
    <dbReference type="NCBI Taxonomy" id="28002"/>
    <lineage>
        <taxon>Eukaryota</taxon>
        <taxon>Metamonada</taxon>
        <taxon>Diplomonadida</taxon>
        <taxon>Hexamitidae</taxon>
        <taxon>Hexamitinae</taxon>
        <taxon>Hexamita</taxon>
    </lineage>
</organism>
<evidence type="ECO:0000256" key="1">
    <source>
        <dbReference type="SAM" id="Phobius"/>
    </source>
</evidence>
<feature type="transmembrane region" description="Helical" evidence="1">
    <location>
        <begin position="133"/>
        <end position="155"/>
    </location>
</feature>
<keyword evidence="1" id="KW-0472">Membrane</keyword>
<protein>
    <submittedName>
        <fullName evidence="3">Hypothetical_protein</fullName>
    </submittedName>
</protein>
<sequence>MSAHQSLYIILSSLYTFILILAIISNNSSRLRIVPRMDRGRVIANFCSCIYAVLILIISISGVNLSASASSSKRNTYIGLFIVYEAFQTIHQSVQNFVIATHFDSIRFQQNQLNPQIGKTLTQFDAHFFGLNIFYFIGIPVSFCVLANVLQFFVFEDSELKTTTRTTSRVCISNDLANFCVSYIGMIPVMVFNIILSVKAVIYALNSKATNKIYKQKQIKFMFSFSVIYTLINAVKFVFFAKMDANVHKIKFVVLEFASDILPLVWFQIVQLVVNVRERVKFENED</sequence>
<evidence type="ECO:0000313" key="4">
    <source>
        <dbReference type="Proteomes" id="UP001642409"/>
    </source>
</evidence>
<keyword evidence="1" id="KW-1133">Transmembrane helix</keyword>
<dbReference type="EMBL" id="CATOUU010000252">
    <property type="protein sequence ID" value="CAI9922516.1"/>
    <property type="molecule type" value="Genomic_DNA"/>
</dbReference>
<comment type="caution">
    <text evidence="2">The sequence shown here is derived from an EMBL/GenBank/DDBJ whole genome shotgun (WGS) entry which is preliminary data.</text>
</comment>